<sequence>MEALESLTRLAFIIPVTCLVYAFCRAVYNVFFHPLRKYPGPWYRAASRLPYTISIFRGDVTFRVKELHDKYGQVVRITPDTLSYTDGQAWSDIYSLKKTGNSGNLPKDPKFYVAPPDSVDTISTANDVDHRRLRRAQAHAFSEKALSMQESFIQQHTDRYIRSLEREAQEADGVVDIVKWVNFLTTDLIGDLSFGEAFGGLESGRLHPWLESVFTTLKVFTFIREFLRLPAWATKLAVACIPKQMLEHQRSAVAFGAEAAKKRIERGSDKPDFMHYILRHEKDDEKGMSPDEIYMAAITFIVAGSETTATMISGTVYLLLQNPNVLRKLASIIRTDFPEINDMNLVNVQQHEYLNAVVKEGLRLYPPAADFLFRTSGNESVMVAGQLVPPRTSLTMNLWAMYRDPTNFHRPLEFIPERWLKDAPPEFENDDKACFKPFSVGPRDCIGKNLANAEMRLILAKTVWSLDLLSVESNSQGWIERQKIFSLWEKPPLNVKLAARVR</sequence>
<reference evidence="10" key="2">
    <citation type="submission" date="2019-10" db="EMBL/GenBank/DDBJ databases">
        <authorList>
            <consortium name="NCBI Genome Project"/>
        </authorList>
    </citation>
    <scope>NUCLEOTIDE SEQUENCE</scope>
    <source>
        <strain evidence="10">NI907</strain>
    </source>
</reference>
<keyword evidence="7" id="KW-0503">Monooxygenase</keyword>
<dbReference type="Pfam" id="PF00067">
    <property type="entry name" value="p450"/>
    <property type="match status" value="1"/>
</dbReference>
<dbReference type="PANTHER" id="PTHR24305:SF210">
    <property type="entry name" value="CYTOCHROME P450 MONOOXYGENASE ASQL-RELATED"/>
    <property type="match status" value="1"/>
</dbReference>
<feature type="transmembrane region" description="Helical" evidence="8">
    <location>
        <begin position="6"/>
        <end position="28"/>
    </location>
</feature>
<keyword evidence="8" id="KW-0812">Transmembrane</keyword>
<dbReference type="InterPro" id="IPR001128">
    <property type="entry name" value="Cyt_P450"/>
</dbReference>
<dbReference type="GO" id="GO:0004497">
    <property type="term" value="F:monooxygenase activity"/>
    <property type="evidence" value="ECO:0007669"/>
    <property type="project" value="UniProtKB-KW"/>
</dbReference>
<evidence type="ECO:0000256" key="4">
    <source>
        <dbReference type="ARBA" id="ARBA00022723"/>
    </source>
</evidence>
<keyword evidence="8" id="KW-0472">Membrane</keyword>
<dbReference type="PROSITE" id="PS00086">
    <property type="entry name" value="CYTOCHROME_P450"/>
    <property type="match status" value="1"/>
</dbReference>
<dbReference type="PRINTS" id="PR00463">
    <property type="entry name" value="EP450I"/>
</dbReference>
<evidence type="ECO:0000313" key="9">
    <source>
        <dbReference type="Proteomes" id="UP000515153"/>
    </source>
</evidence>
<dbReference type="InterPro" id="IPR017972">
    <property type="entry name" value="Cyt_P450_CS"/>
</dbReference>
<protein>
    <recommendedName>
        <fullName evidence="11">Isotrichodermin C-15 hydroxylase</fullName>
    </recommendedName>
</protein>
<dbReference type="InterPro" id="IPR002401">
    <property type="entry name" value="Cyt_P450_E_grp-I"/>
</dbReference>
<evidence type="ECO:0000256" key="5">
    <source>
        <dbReference type="ARBA" id="ARBA00023004"/>
    </source>
</evidence>
<dbReference type="PRINTS" id="PR00385">
    <property type="entry name" value="P450"/>
</dbReference>
<evidence type="ECO:0000256" key="8">
    <source>
        <dbReference type="SAM" id="Phobius"/>
    </source>
</evidence>
<dbReference type="InterPro" id="IPR036396">
    <property type="entry name" value="Cyt_P450_sf"/>
</dbReference>
<dbReference type="KEGG" id="pgri:PgNI_06547"/>
<keyword evidence="5 6" id="KW-0408">Iron</keyword>
<dbReference type="AlphaFoldDB" id="A0A6P8B614"/>
<comment type="similarity">
    <text evidence="2 7">Belongs to the cytochrome P450 family.</text>
</comment>
<evidence type="ECO:0000256" key="3">
    <source>
        <dbReference type="ARBA" id="ARBA00022617"/>
    </source>
</evidence>
<keyword evidence="9" id="KW-1185">Reference proteome</keyword>
<dbReference type="GO" id="GO:0005506">
    <property type="term" value="F:iron ion binding"/>
    <property type="evidence" value="ECO:0007669"/>
    <property type="project" value="InterPro"/>
</dbReference>
<dbReference type="RefSeq" id="XP_030982598.1">
    <property type="nucleotide sequence ID" value="XM_031126570.1"/>
</dbReference>
<dbReference type="SUPFAM" id="SSF48264">
    <property type="entry name" value="Cytochrome P450"/>
    <property type="match status" value="1"/>
</dbReference>
<evidence type="ECO:0000313" key="10">
    <source>
        <dbReference type="RefSeq" id="XP_030982598.1"/>
    </source>
</evidence>
<evidence type="ECO:0000256" key="6">
    <source>
        <dbReference type="PIRSR" id="PIRSR602401-1"/>
    </source>
</evidence>
<name>A0A6P8B614_PYRGI</name>
<dbReference type="GO" id="GO:0016705">
    <property type="term" value="F:oxidoreductase activity, acting on paired donors, with incorporation or reduction of molecular oxygen"/>
    <property type="evidence" value="ECO:0007669"/>
    <property type="project" value="InterPro"/>
</dbReference>
<feature type="binding site" description="axial binding residue" evidence="6">
    <location>
        <position position="445"/>
    </location>
    <ligand>
        <name>heme</name>
        <dbReference type="ChEBI" id="CHEBI:30413"/>
    </ligand>
    <ligandPart>
        <name>Fe</name>
        <dbReference type="ChEBI" id="CHEBI:18248"/>
    </ligandPart>
</feature>
<dbReference type="Proteomes" id="UP000515153">
    <property type="component" value="Chromosome I"/>
</dbReference>
<keyword evidence="4 6" id="KW-0479">Metal-binding</keyword>
<evidence type="ECO:0000256" key="7">
    <source>
        <dbReference type="RuleBase" id="RU000461"/>
    </source>
</evidence>
<keyword evidence="3 6" id="KW-0349">Heme</keyword>
<accession>A0A6P8B614</accession>
<comment type="cofactor">
    <cofactor evidence="1 6">
        <name>heme</name>
        <dbReference type="ChEBI" id="CHEBI:30413"/>
    </cofactor>
</comment>
<evidence type="ECO:0008006" key="11">
    <source>
        <dbReference type="Google" id="ProtNLM"/>
    </source>
</evidence>
<gene>
    <name evidence="10" type="ORF">PgNI_06547</name>
</gene>
<dbReference type="PANTHER" id="PTHR24305">
    <property type="entry name" value="CYTOCHROME P450"/>
    <property type="match status" value="1"/>
</dbReference>
<proteinExistence type="inferred from homology"/>
<reference evidence="9 10" key="1">
    <citation type="journal article" date="2019" name="Mol. Biol. Evol.">
        <title>Blast fungal genomes show frequent chromosomal changes, gene gains and losses, and effector gene turnover.</title>
        <authorList>
            <person name="Gomez Luciano L.B."/>
            <person name="Jason Tsai I."/>
            <person name="Chuma I."/>
            <person name="Tosa Y."/>
            <person name="Chen Y.H."/>
            <person name="Li J.Y."/>
            <person name="Li M.Y."/>
            <person name="Jade Lu M.Y."/>
            <person name="Nakayashiki H."/>
            <person name="Li W.H."/>
        </authorList>
    </citation>
    <scope>NUCLEOTIDE SEQUENCE [LARGE SCALE GENOMIC DNA]</scope>
    <source>
        <strain evidence="9 10">NI907</strain>
    </source>
</reference>
<dbReference type="GO" id="GO:0020037">
    <property type="term" value="F:heme binding"/>
    <property type="evidence" value="ECO:0007669"/>
    <property type="project" value="InterPro"/>
</dbReference>
<keyword evidence="8" id="KW-1133">Transmembrane helix</keyword>
<evidence type="ECO:0000256" key="2">
    <source>
        <dbReference type="ARBA" id="ARBA00010617"/>
    </source>
</evidence>
<dbReference type="Gene3D" id="1.10.630.10">
    <property type="entry name" value="Cytochrome P450"/>
    <property type="match status" value="1"/>
</dbReference>
<dbReference type="GeneID" id="41961479"/>
<organism evidence="9 10">
    <name type="scientific">Pyricularia grisea</name>
    <name type="common">Crabgrass-specific blast fungus</name>
    <name type="synonym">Magnaporthe grisea</name>
    <dbReference type="NCBI Taxonomy" id="148305"/>
    <lineage>
        <taxon>Eukaryota</taxon>
        <taxon>Fungi</taxon>
        <taxon>Dikarya</taxon>
        <taxon>Ascomycota</taxon>
        <taxon>Pezizomycotina</taxon>
        <taxon>Sordariomycetes</taxon>
        <taxon>Sordariomycetidae</taxon>
        <taxon>Magnaporthales</taxon>
        <taxon>Pyriculariaceae</taxon>
        <taxon>Pyricularia</taxon>
    </lineage>
</organism>
<dbReference type="InterPro" id="IPR050121">
    <property type="entry name" value="Cytochrome_P450_monoxygenase"/>
</dbReference>
<evidence type="ECO:0000256" key="1">
    <source>
        <dbReference type="ARBA" id="ARBA00001971"/>
    </source>
</evidence>
<reference evidence="10" key="3">
    <citation type="submission" date="2025-08" db="UniProtKB">
        <authorList>
            <consortium name="RefSeq"/>
        </authorList>
    </citation>
    <scope>IDENTIFICATION</scope>
    <source>
        <strain evidence="10">NI907</strain>
    </source>
</reference>
<dbReference type="CDD" id="cd11058">
    <property type="entry name" value="CYP60B-like"/>
    <property type="match status" value="1"/>
</dbReference>
<keyword evidence="7" id="KW-0560">Oxidoreductase</keyword>